<keyword evidence="10" id="KW-0472">Membrane</keyword>
<feature type="region of interest" description="Disordered" evidence="12">
    <location>
        <begin position="352"/>
        <end position="395"/>
    </location>
</feature>
<dbReference type="PROSITE" id="PS50089">
    <property type="entry name" value="ZF_RING_2"/>
    <property type="match status" value="1"/>
</dbReference>
<evidence type="ECO:0000259" key="13">
    <source>
        <dbReference type="PROSITE" id="PS50089"/>
    </source>
</evidence>
<comment type="pathway">
    <text evidence="3">Protein modification; protein ubiquitination.</text>
</comment>
<evidence type="ECO:0000256" key="3">
    <source>
        <dbReference type="ARBA" id="ARBA00004906"/>
    </source>
</evidence>
<comment type="caution">
    <text evidence="14">The sequence shown here is derived from an EMBL/GenBank/DDBJ whole genome shotgun (WGS) entry which is preliminary data.</text>
</comment>
<dbReference type="EC" id="2.3.2.27" evidence="4"/>
<dbReference type="InterPro" id="IPR017907">
    <property type="entry name" value="Znf_RING_CS"/>
</dbReference>
<evidence type="ECO:0000256" key="4">
    <source>
        <dbReference type="ARBA" id="ARBA00012483"/>
    </source>
</evidence>
<dbReference type="SUPFAM" id="SSF57850">
    <property type="entry name" value="RING/U-box"/>
    <property type="match status" value="1"/>
</dbReference>
<evidence type="ECO:0000256" key="11">
    <source>
        <dbReference type="PROSITE-ProRule" id="PRU00175"/>
    </source>
</evidence>
<feature type="compositionally biased region" description="Basic and acidic residues" evidence="12">
    <location>
        <begin position="280"/>
        <end position="293"/>
    </location>
</feature>
<evidence type="ECO:0000256" key="7">
    <source>
        <dbReference type="ARBA" id="ARBA00022771"/>
    </source>
</evidence>
<dbReference type="PANTHER" id="PTHR12313">
    <property type="entry name" value="E3 UBIQUITIN-PROTEIN LIGASE RNF5-RELATED"/>
    <property type="match status" value="1"/>
</dbReference>
<evidence type="ECO:0000256" key="12">
    <source>
        <dbReference type="SAM" id="MobiDB-lite"/>
    </source>
</evidence>
<evidence type="ECO:0000256" key="1">
    <source>
        <dbReference type="ARBA" id="ARBA00000900"/>
    </source>
</evidence>
<protein>
    <recommendedName>
        <fullName evidence="4">RING-type E3 ubiquitin transferase</fullName>
        <ecNumber evidence="4">2.3.2.27</ecNumber>
    </recommendedName>
</protein>
<dbReference type="GO" id="GO:0012505">
    <property type="term" value="C:endomembrane system"/>
    <property type="evidence" value="ECO:0007669"/>
    <property type="project" value="UniProtKB-SubCell"/>
</dbReference>
<feature type="region of interest" description="Disordered" evidence="12">
    <location>
        <begin position="258"/>
        <end position="293"/>
    </location>
</feature>
<comment type="subcellular location">
    <subcellularLocation>
        <location evidence="2">Endomembrane system</location>
    </subcellularLocation>
</comment>
<evidence type="ECO:0000256" key="6">
    <source>
        <dbReference type="ARBA" id="ARBA00022723"/>
    </source>
</evidence>
<name>A0ABD3I5P4_9MARC</name>
<dbReference type="GO" id="GO:0008270">
    <property type="term" value="F:zinc ion binding"/>
    <property type="evidence" value="ECO:0007669"/>
    <property type="project" value="UniProtKB-KW"/>
</dbReference>
<gene>
    <name evidence="14" type="ORF">R1sor_017052</name>
</gene>
<dbReference type="Pfam" id="PF13639">
    <property type="entry name" value="zf-RING_2"/>
    <property type="match status" value="1"/>
</dbReference>
<sequence>MVDGGPSDSLSMVNVTPQPVPNASLSISLPFLSQAAGNLGVEGDQSILTRQPPGTPVWNLPPPPCLMNTFIQGPQLTPSDASLLQQATSSDLPVGSFVPESTVSTAFFHDLRHHRGYSGLLNLPPAFQLHPNMQNQLQNDLNQHAHMAQSQGFLPEAEGEYGDINVMVTDPSPTRVEDTKLKGIEEPYTTIGENFECNICFQKANEPIVTCCGHLFCWPCVYRWLHIHSYHKECPVCKGAIDEKSVIPIYGRECNGTASEKGRLPGGSTTEHIPPRPSARRVESARQLQEREDRIRAREQRERALERSQNLEQQDDSPDLIQVIGSGLMSQAEQATVDDEIIQSITEMEDEITNEEANGNSNLGEITSLERGTHDSSGSPADNNGTSSQTLGLLA</sequence>
<dbReference type="InterPro" id="IPR001841">
    <property type="entry name" value="Znf_RING"/>
</dbReference>
<feature type="domain" description="RING-type" evidence="13">
    <location>
        <begin position="197"/>
        <end position="238"/>
    </location>
</feature>
<evidence type="ECO:0000313" key="15">
    <source>
        <dbReference type="Proteomes" id="UP001633002"/>
    </source>
</evidence>
<feature type="compositionally biased region" description="Polar residues" evidence="12">
    <location>
        <begin position="355"/>
        <end position="365"/>
    </location>
</feature>
<keyword evidence="6" id="KW-0479">Metal-binding</keyword>
<keyword evidence="8" id="KW-0833">Ubl conjugation pathway</keyword>
<reference evidence="14 15" key="1">
    <citation type="submission" date="2024-09" db="EMBL/GenBank/DDBJ databases">
        <title>Chromosome-scale assembly of Riccia sorocarpa.</title>
        <authorList>
            <person name="Paukszto L."/>
        </authorList>
    </citation>
    <scope>NUCLEOTIDE SEQUENCE [LARGE SCALE GENOMIC DNA]</scope>
    <source>
        <strain evidence="14">LP-2024</strain>
        <tissue evidence="14">Aerial parts of the thallus</tissue>
    </source>
</reference>
<dbReference type="GO" id="GO:0061630">
    <property type="term" value="F:ubiquitin protein ligase activity"/>
    <property type="evidence" value="ECO:0007669"/>
    <property type="project" value="UniProtKB-EC"/>
</dbReference>
<keyword evidence="15" id="KW-1185">Reference proteome</keyword>
<dbReference type="Gene3D" id="3.30.40.10">
    <property type="entry name" value="Zinc/RING finger domain, C3HC4 (zinc finger)"/>
    <property type="match status" value="1"/>
</dbReference>
<evidence type="ECO:0000256" key="2">
    <source>
        <dbReference type="ARBA" id="ARBA00004308"/>
    </source>
</evidence>
<dbReference type="SMART" id="SM00184">
    <property type="entry name" value="RING"/>
    <property type="match status" value="1"/>
</dbReference>
<evidence type="ECO:0000256" key="9">
    <source>
        <dbReference type="ARBA" id="ARBA00022833"/>
    </source>
</evidence>
<dbReference type="AlphaFoldDB" id="A0ABD3I5P4"/>
<evidence type="ECO:0000256" key="10">
    <source>
        <dbReference type="ARBA" id="ARBA00023136"/>
    </source>
</evidence>
<feature type="region of interest" description="Disordered" evidence="12">
    <location>
        <begin position="299"/>
        <end position="318"/>
    </location>
</feature>
<keyword evidence="5" id="KW-0808">Transferase</keyword>
<evidence type="ECO:0000256" key="8">
    <source>
        <dbReference type="ARBA" id="ARBA00022786"/>
    </source>
</evidence>
<dbReference type="PROSITE" id="PS00518">
    <property type="entry name" value="ZF_RING_1"/>
    <property type="match status" value="1"/>
</dbReference>
<dbReference type="CDD" id="cd16745">
    <property type="entry name" value="RING-HC_AtRMA-like"/>
    <property type="match status" value="1"/>
</dbReference>
<dbReference type="EMBL" id="JBJQOH010000001">
    <property type="protein sequence ID" value="KAL3699030.1"/>
    <property type="molecule type" value="Genomic_DNA"/>
</dbReference>
<keyword evidence="9" id="KW-0862">Zinc</keyword>
<dbReference type="InterPro" id="IPR045103">
    <property type="entry name" value="RNF5/RNF185-like"/>
</dbReference>
<dbReference type="InterPro" id="IPR013083">
    <property type="entry name" value="Znf_RING/FYVE/PHD"/>
</dbReference>
<proteinExistence type="predicted"/>
<comment type="catalytic activity">
    <reaction evidence="1">
        <text>S-ubiquitinyl-[E2 ubiquitin-conjugating enzyme]-L-cysteine + [acceptor protein]-L-lysine = [E2 ubiquitin-conjugating enzyme]-L-cysteine + N(6)-ubiquitinyl-[acceptor protein]-L-lysine.</text>
        <dbReference type="EC" id="2.3.2.27"/>
    </reaction>
</comment>
<feature type="compositionally biased region" description="Polar residues" evidence="12">
    <location>
        <begin position="375"/>
        <end position="395"/>
    </location>
</feature>
<evidence type="ECO:0000256" key="5">
    <source>
        <dbReference type="ARBA" id="ARBA00022679"/>
    </source>
</evidence>
<keyword evidence="7 11" id="KW-0863">Zinc-finger</keyword>
<organism evidence="14 15">
    <name type="scientific">Riccia sorocarpa</name>
    <dbReference type="NCBI Taxonomy" id="122646"/>
    <lineage>
        <taxon>Eukaryota</taxon>
        <taxon>Viridiplantae</taxon>
        <taxon>Streptophyta</taxon>
        <taxon>Embryophyta</taxon>
        <taxon>Marchantiophyta</taxon>
        <taxon>Marchantiopsida</taxon>
        <taxon>Marchantiidae</taxon>
        <taxon>Marchantiales</taxon>
        <taxon>Ricciaceae</taxon>
        <taxon>Riccia</taxon>
    </lineage>
</organism>
<evidence type="ECO:0000313" key="14">
    <source>
        <dbReference type="EMBL" id="KAL3699030.1"/>
    </source>
</evidence>
<dbReference type="Proteomes" id="UP001633002">
    <property type="component" value="Unassembled WGS sequence"/>
</dbReference>
<accession>A0ABD3I5P4</accession>